<dbReference type="InterPro" id="IPR007074">
    <property type="entry name" value="LicD/FKTN/FKRP_NTP_transf"/>
</dbReference>
<dbReference type="Pfam" id="PF04991">
    <property type="entry name" value="LicD"/>
    <property type="match status" value="1"/>
</dbReference>
<dbReference type="EMBL" id="QRUP01000002">
    <property type="protein sequence ID" value="RGR76390.1"/>
    <property type="molecule type" value="Genomic_DNA"/>
</dbReference>
<reference evidence="2 3" key="1">
    <citation type="submission" date="2018-08" db="EMBL/GenBank/DDBJ databases">
        <title>A genome reference for cultivated species of the human gut microbiota.</title>
        <authorList>
            <person name="Zou Y."/>
            <person name="Xue W."/>
            <person name="Luo G."/>
        </authorList>
    </citation>
    <scope>NUCLEOTIDE SEQUENCE [LARGE SCALE GENOMIC DNA]</scope>
    <source>
        <strain evidence="2 3">AF24-29</strain>
    </source>
</reference>
<keyword evidence="3" id="KW-1185">Reference proteome</keyword>
<evidence type="ECO:0000313" key="2">
    <source>
        <dbReference type="EMBL" id="RGR76390.1"/>
    </source>
</evidence>
<gene>
    <name evidence="2" type="ORF">DWY25_03270</name>
</gene>
<dbReference type="PANTHER" id="PTHR43404">
    <property type="entry name" value="LIPOPOLYSACCHARIDE CHOLINEPHOSPHOTRANSFERASE LICD"/>
    <property type="match status" value="1"/>
</dbReference>
<dbReference type="GO" id="GO:0009100">
    <property type="term" value="P:glycoprotein metabolic process"/>
    <property type="evidence" value="ECO:0007669"/>
    <property type="project" value="UniProtKB-ARBA"/>
</dbReference>
<dbReference type="GeneID" id="83014429"/>
<evidence type="ECO:0000259" key="1">
    <source>
        <dbReference type="Pfam" id="PF04991"/>
    </source>
</evidence>
<dbReference type="RefSeq" id="WP_117893601.1">
    <property type="nucleotide sequence ID" value="NZ_CABJCV010000002.1"/>
</dbReference>
<dbReference type="PANTHER" id="PTHR43404:SF2">
    <property type="entry name" value="LIPOPOLYSACCHARIDE CHOLINEPHOSPHOTRANSFERASE LICD"/>
    <property type="match status" value="1"/>
</dbReference>
<sequence>MITLKKNYASLESSASNLYEMTDEDIVRMHETLLGMYDDLYVVCEKYGIKMIAGGGTSLGAVRHKGFIPWDDDMDINMPRNDYEKLVEVFDKELSDRYDLLAPGYKSGANCFLMRIMKKGTTLLNMIDEKSPYPTGIYIDITPIDYAPDNKIALQLKGITADLLRLISYSVYWKQYKSDSLREFMLNSEGKTYYKIRIAIGTIFSFRSAEKWFASFDRFIQGKQTNHITIAAGREKYRGAYYPKDVFYPPKLVPFEDRKIFIVNKEDVYMTRLYGNYMKIPEKENREKHLCLRLDFEHGRK</sequence>
<comment type="caution">
    <text evidence="2">The sequence shown here is derived from an EMBL/GenBank/DDBJ whole genome shotgun (WGS) entry which is preliminary data.</text>
</comment>
<organism evidence="2 3">
    <name type="scientific">Holdemania filiformis</name>
    <dbReference type="NCBI Taxonomy" id="61171"/>
    <lineage>
        <taxon>Bacteria</taxon>
        <taxon>Bacillati</taxon>
        <taxon>Bacillota</taxon>
        <taxon>Erysipelotrichia</taxon>
        <taxon>Erysipelotrichales</taxon>
        <taxon>Erysipelotrichaceae</taxon>
        <taxon>Holdemania</taxon>
    </lineage>
</organism>
<dbReference type="Proteomes" id="UP000284178">
    <property type="component" value="Unassembled WGS sequence"/>
</dbReference>
<proteinExistence type="predicted"/>
<feature type="domain" description="LicD/FKTN/FKRP nucleotidyltransferase" evidence="1">
    <location>
        <begin position="44"/>
        <end position="275"/>
    </location>
</feature>
<accession>A0A412G5W7</accession>
<evidence type="ECO:0000313" key="3">
    <source>
        <dbReference type="Proteomes" id="UP000284178"/>
    </source>
</evidence>
<dbReference type="InterPro" id="IPR052942">
    <property type="entry name" value="LPS_cholinephosphotransferase"/>
</dbReference>
<protein>
    <submittedName>
        <fullName evidence="2">LicD family protein</fullName>
    </submittedName>
</protein>
<name>A0A412G5W7_9FIRM</name>
<dbReference type="AlphaFoldDB" id="A0A412G5W7"/>